<dbReference type="AlphaFoldDB" id="A0A451A7H2"/>
<organism evidence="2">
    <name type="scientific">Candidatus Kentrum sp. TUN</name>
    <dbReference type="NCBI Taxonomy" id="2126343"/>
    <lineage>
        <taxon>Bacteria</taxon>
        <taxon>Pseudomonadati</taxon>
        <taxon>Pseudomonadota</taxon>
        <taxon>Gammaproteobacteria</taxon>
        <taxon>Candidatus Kentrum</taxon>
    </lineage>
</organism>
<dbReference type="PANTHER" id="PTHR46889:SF4">
    <property type="entry name" value="TRANSPOSASE INSO FOR INSERTION SEQUENCE ELEMENT IS911B-RELATED"/>
    <property type="match status" value="1"/>
</dbReference>
<proteinExistence type="predicted"/>
<dbReference type="GO" id="GO:0003676">
    <property type="term" value="F:nucleic acid binding"/>
    <property type="evidence" value="ECO:0007669"/>
    <property type="project" value="InterPro"/>
</dbReference>
<dbReference type="Gene3D" id="3.30.420.10">
    <property type="entry name" value="Ribonuclease H-like superfamily/Ribonuclease H"/>
    <property type="match status" value="1"/>
</dbReference>
<dbReference type="PROSITE" id="PS50994">
    <property type="entry name" value="INTEGRASE"/>
    <property type="match status" value="1"/>
</dbReference>
<name>A0A451A7H2_9GAMM</name>
<dbReference type="InterPro" id="IPR050900">
    <property type="entry name" value="Transposase_IS3/IS150/IS904"/>
</dbReference>
<accession>A0A451A7H2</accession>
<dbReference type="InterPro" id="IPR036397">
    <property type="entry name" value="RNaseH_sf"/>
</dbReference>
<dbReference type="SUPFAM" id="SSF53098">
    <property type="entry name" value="Ribonuclease H-like"/>
    <property type="match status" value="1"/>
</dbReference>
<dbReference type="Pfam" id="PF13683">
    <property type="entry name" value="rve_3"/>
    <property type="match status" value="1"/>
</dbReference>
<gene>
    <name evidence="2" type="ORF">BECKTUN1418D_GA0071000_11649</name>
</gene>
<reference evidence="2" key="1">
    <citation type="submission" date="2019-02" db="EMBL/GenBank/DDBJ databases">
        <authorList>
            <person name="Gruber-Vodicka R. H."/>
            <person name="Seah K. B. B."/>
        </authorList>
    </citation>
    <scope>NUCLEOTIDE SEQUENCE</scope>
    <source>
        <strain evidence="2">BECK_BY1</strain>
    </source>
</reference>
<feature type="domain" description="Integrase catalytic" evidence="1">
    <location>
        <begin position="1"/>
        <end position="139"/>
    </location>
</feature>
<protein>
    <submittedName>
        <fullName evidence="2">Integrase core domain-containing protein</fullName>
    </submittedName>
</protein>
<evidence type="ECO:0000313" key="2">
    <source>
        <dbReference type="EMBL" id="VFK61974.1"/>
    </source>
</evidence>
<sequence length="193" mass="22408">MAEDIYSRKIVGWEVHERQNAEYASGLIRKGYLAEGIRRKGLVLHSDNGSPMRGATMLATLHKLGIVPSFSRPSVSDDNPYSESLFRTLKYCPAYPDKPFEGIEQARRWVHRFVHWYNLEHRHSAIGYVTPSQRHTGQDTALLEERHKLYEAAKASNPQRWSGKTRNWKRVDEVWLNPPGEIRAREQKVFKLP</sequence>
<dbReference type="PANTHER" id="PTHR46889">
    <property type="entry name" value="TRANSPOSASE INSF FOR INSERTION SEQUENCE IS3B-RELATED"/>
    <property type="match status" value="1"/>
</dbReference>
<evidence type="ECO:0000259" key="1">
    <source>
        <dbReference type="PROSITE" id="PS50994"/>
    </source>
</evidence>
<dbReference type="EMBL" id="CAADFX010000164">
    <property type="protein sequence ID" value="VFK61974.1"/>
    <property type="molecule type" value="Genomic_DNA"/>
</dbReference>
<dbReference type="InterPro" id="IPR012337">
    <property type="entry name" value="RNaseH-like_sf"/>
</dbReference>
<dbReference type="GO" id="GO:0015074">
    <property type="term" value="P:DNA integration"/>
    <property type="evidence" value="ECO:0007669"/>
    <property type="project" value="InterPro"/>
</dbReference>
<dbReference type="InterPro" id="IPR001584">
    <property type="entry name" value="Integrase_cat-core"/>
</dbReference>